<dbReference type="SMART" id="SM00642">
    <property type="entry name" value="Aamy"/>
    <property type="match status" value="1"/>
</dbReference>
<keyword evidence="2 6" id="KW-0378">Hydrolase</keyword>
<dbReference type="EC" id="3.2.1.-" evidence="6"/>
<dbReference type="Pfam" id="PF02922">
    <property type="entry name" value="CBM_48"/>
    <property type="match status" value="1"/>
</dbReference>
<comment type="caution">
    <text evidence="6">The sequence shown here is derived from an EMBL/GenBank/DDBJ whole genome shotgun (WGS) entry which is preliminary data.</text>
</comment>
<evidence type="ECO:0000256" key="2">
    <source>
        <dbReference type="ARBA" id="ARBA00022801"/>
    </source>
</evidence>
<dbReference type="NCBIfam" id="TIGR02100">
    <property type="entry name" value="glgX_debranch"/>
    <property type="match status" value="1"/>
</dbReference>
<dbReference type="InterPro" id="IPR004193">
    <property type="entry name" value="Glyco_hydro_13_N"/>
</dbReference>
<dbReference type="SUPFAM" id="SSF51011">
    <property type="entry name" value="Glycosyl hydrolase domain"/>
    <property type="match status" value="1"/>
</dbReference>
<dbReference type="SUPFAM" id="SSF51445">
    <property type="entry name" value="(Trans)glycosidases"/>
    <property type="match status" value="1"/>
</dbReference>
<evidence type="ECO:0000256" key="3">
    <source>
        <dbReference type="ARBA" id="ARBA00022946"/>
    </source>
</evidence>
<dbReference type="CDD" id="cd11234">
    <property type="entry name" value="E_set_GDE_N"/>
    <property type="match status" value="1"/>
</dbReference>
<comment type="similarity">
    <text evidence="1">Belongs to the glycosyl hydrolase 13 family.</text>
</comment>
<feature type="domain" description="Glycosyl hydrolase family 13 catalytic" evidence="5">
    <location>
        <begin position="180"/>
        <end position="584"/>
    </location>
</feature>
<dbReference type="InterPro" id="IPR048650">
    <property type="entry name" value="ISOA1-3-like_C"/>
</dbReference>
<dbReference type="InterPro" id="IPR006047">
    <property type="entry name" value="GH13_cat_dom"/>
</dbReference>
<dbReference type="Gene3D" id="3.20.20.80">
    <property type="entry name" value="Glycosidases"/>
    <property type="match status" value="1"/>
</dbReference>
<dbReference type="Pfam" id="PF21156">
    <property type="entry name" value="ISOA1-3_C"/>
    <property type="match status" value="1"/>
</dbReference>
<dbReference type="InterPro" id="IPR017853">
    <property type="entry name" value="GH"/>
</dbReference>
<dbReference type="CDD" id="cd11326">
    <property type="entry name" value="AmyAc_Glg_debranch"/>
    <property type="match status" value="1"/>
</dbReference>
<dbReference type="GO" id="GO:0019156">
    <property type="term" value="F:isoamylase activity"/>
    <property type="evidence" value="ECO:0007669"/>
    <property type="project" value="UniProtKB-ARBA"/>
</dbReference>
<name>A0A7W7Q7A6_9PSEU</name>
<reference evidence="6 7" key="1">
    <citation type="submission" date="2020-08" db="EMBL/GenBank/DDBJ databases">
        <title>Genomic Encyclopedia of Type Strains, Phase III (KMG-III): the genomes of soil and plant-associated and newly described type strains.</title>
        <authorList>
            <person name="Whitman W."/>
        </authorList>
    </citation>
    <scope>NUCLEOTIDE SEQUENCE [LARGE SCALE GENOMIC DNA]</scope>
    <source>
        <strain evidence="6 7">CECT 8960</strain>
    </source>
</reference>
<dbReference type="InterPro" id="IPR011837">
    <property type="entry name" value="Glycogen_debranch_GlgX"/>
</dbReference>
<dbReference type="GO" id="GO:0004135">
    <property type="term" value="F:amylo-alpha-1,6-glucosidase activity"/>
    <property type="evidence" value="ECO:0007669"/>
    <property type="project" value="InterPro"/>
</dbReference>
<dbReference type="Gene3D" id="2.60.40.1180">
    <property type="entry name" value="Golgi alpha-mannosidase II"/>
    <property type="match status" value="1"/>
</dbReference>
<keyword evidence="4 6" id="KW-0326">Glycosidase</keyword>
<evidence type="ECO:0000313" key="6">
    <source>
        <dbReference type="EMBL" id="MBB4908406.1"/>
    </source>
</evidence>
<keyword evidence="7" id="KW-1185">Reference proteome</keyword>
<proteinExistence type="inferred from homology"/>
<accession>A0A7W7Q7A6</accession>
<keyword evidence="3" id="KW-0809">Transit peptide</keyword>
<dbReference type="GO" id="GO:0005980">
    <property type="term" value="P:glycogen catabolic process"/>
    <property type="evidence" value="ECO:0007669"/>
    <property type="project" value="InterPro"/>
</dbReference>
<evidence type="ECO:0000259" key="5">
    <source>
        <dbReference type="SMART" id="SM00642"/>
    </source>
</evidence>
<organism evidence="6 7">
    <name type="scientific">Actinophytocola algeriensis</name>
    <dbReference type="NCBI Taxonomy" id="1768010"/>
    <lineage>
        <taxon>Bacteria</taxon>
        <taxon>Bacillati</taxon>
        <taxon>Actinomycetota</taxon>
        <taxon>Actinomycetes</taxon>
        <taxon>Pseudonocardiales</taxon>
        <taxon>Pseudonocardiaceae</taxon>
    </lineage>
</organism>
<dbReference type="RefSeq" id="WP_221464198.1">
    <property type="nucleotide sequence ID" value="NZ_JACHJQ010000005.1"/>
</dbReference>
<evidence type="ECO:0000313" key="7">
    <source>
        <dbReference type="Proteomes" id="UP000520767"/>
    </source>
</evidence>
<dbReference type="InterPro" id="IPR014756">
    <property type="entry name" value="Ig_E-set"/>
</dbReference>
<dbReference type="Proteomes" id="UP000520767">
    <property type="component" value="Unassembled WGS sequence"/>
</dbReference>
<dbReference type="InterPro" id="IPR013780">
    <property type="entry name" value="Glyco_hydro_b"/>
</dbReference>
<evidence type="ECO:0000256" key="1">
    <source>
        <dbReference type="ARBA" id="ARBA00008061"/>
    </source>
</evidence>
<dbReference type="InterPro" id="IPR013783">
    <property type="entry name" value="Ig-like_fold"/>
</dbReference>
<dbReference type="Gene3D" id="2.60.40.10">
    <property type="entry name" value="Immunoglobulins"/>
    <property type="match status" value="1"/>
</dbReference>
<dbReference type="AlphaFoldDB" id="A0A7W7Q7A6"/>
<protein>
    <submittedName>
        <fullName evidence="6">Glycogen operon protein</fullName>
        <ecNumber evidence="6">3.2.1.-</ecNumber>
    </submittedName>
</protein>
<dbReference type="Pfam" id="PF00128">
    <property type="entry name" value="Alpha-amylase"/>
    <property type="match status" value="1"/>
</dbReference>
<dbReference type="EMBL" id="JACHJQ010000005">
    <property type="protein sequence ID" value="MBB4908406.1"/>
    <property type="molecule type" value="Genomic_DNA"/>
</dbReference>
<dbReference type="FunFam" id="3.20.20.80:FF:000054">
    <property type="entry name" value="Glycogen debranching enzyme"/>
    <property type="match status" value="1"/>
</dbReference>
<dbReference type="SUPFAM" id="SSF81296">
    <property type="entry name" value="E set domains"/>
    <property type="match status" value="1"/>
</dbReference>
<evidence type="ECO:0000256" key="4">
    <source>
        <dbReference type="ARBA" id="ARBA00023295"/>
    </source>
</evidence>
<dbReference type="PANTHER" id="PTHR43002">
    <property type="entry name" value="GLYCOGEN DEBRANCHING ENZYME"/>
    <property type="match status" value="1"/>
</dbReference>
<gene>
    <name evidence="6" type="ORF">FHR82_004659</name>
</gene>
<sequence length="715" mass="79243">MSVQWMDTVPATAAAQSLSPDSDPCPTGRIAGLDVRAGRPLPFGATRVPGGINFSVYSTGATAVTLVLFRRGAEEPFAELVFPDCYRTGSVYAMTVFGLSADDFEYGYRIDGPWQPERGDRYDSSHILTDPYATALGGRETWGEPDDRKYRYRARVAPDDFDWAGDRPLNLPMQDLVIYEAHVRGFTRHPSSGVHWPGTFAGLAERIPYLVELGVNCVELMPVLEFDENENRPSGLHNYWGYSTVGFFAPKASYAAASRYGRQTDELKNLVKQLHAAGIEVILDVVFNHTAEGDERGPTLSFRGLDNRVYYMLTQDGHYYNFSGTGNTVNCNHPVVLRFVLDCLRYWVSEYHVDGFRFDLAAVLGRDSDGSPLANPPLLETLATDPILMHTKLIAEAWDAGGLYQVGSFPDYCRWSEWNGRYRDAIRRFLKGEPGTVSEMADRIVGSPDMYLRRGPVASVNFVTSHDGFTLHDLVAYNDKHNEANGEHGADGDNANHSWNCGHEGPSADPGVLALRRRQMRNALVLLLTSHGVPMLLAGDEVARTQHGNNNAYCHDSELSWFDWHGLAANADLLRFTRRAIAFRHAHPVLRRRWHASGHAHGALFPDVSWHGVRAWTPDWSAHGRLLAVMFHAESTGAAEGAPDTVYVAANAHWEGHDLELPGLPAHLAWHLFADTHSEPYAAEPGAEPRLGDQERVHIGPRTVLVLVAREPGGS</sequence>